<evidence type="ECO:0000256" key="1">
    <source>
        <dbReference type="SAM" id="MobiDB-lite"/>
    </source>
</evidence>
<evidence type="ECO:0000313" key="3">
    <source>
        <dbReference type="Proteomes" id="UP000233769"/>
    </source>
</evidence>
<sequence>MTSRPLMSAARRRATAAPPPWSGGGYRVADPEDPCGSEGAMLRKRYRGSAVGAQAPACAPLSQAVFGSA</sequence>
<evidence type="ECO:0000313" key="2">
    <source>
        <dbReference type="EMBL" id="SOR28578.1"/>
    </source>
</evidence>
<dbReference type="Proteomes" id="UP000233769">
    <property type="component" value="Chromosome tk0001"/>
</dbReference>
<organism evidence="2 3">
    <name type="scientific">Methylorubrum extorquens</name>
    <name type="common">Methylobacterium dichloromethanicum</name>
    <name type="synonym">Methylobacterium extorquens</name>
    <dbReference type="NCBI Taxonomy" id="408"/>
    <lineage>
        <taxon>Bacteria</taxon>
        <taxon>Pseudomonadati</taxon>
        <taxon>Pseudomonadota</taxon>
        <taxon>Alphaproteobacteria</taxon>
        <taxon>Hyphomicrobiales</taxon>
        <taxon>Methylobacteriaceae</taxon>
        <taxon>Methylorubrum</taxon>
    </lineage>
</organism>
<name>A0A2N9AMK7_METEX</name>
<accession>A0A2N9AMK7</accession>
<feature type="region of interest" description="Disordered" evidence="1">
    <location>
        <begin position="1"/>
        <end position="32"/>
    </location>
</feature>
<reference evidence="3" key="1">
    <citation type="submission" date="2017-10" db="EMBL/GenBank/DDBJ databases">
        <authorList>
            <person name="Regsiter A."/>
            <person name="William W."/>
        </authorList>
    </citation>
    <scope>NUCLEOTIDE SEQUENCE [LARGE SCALE GENOMIC DNA]</scope>
</reference>
<proteinExistence type="predicted"/>
<dbReference type="EMBL" id="LT962688">
    <property type="protein sequence ID" value="SOR28578.1"/>
    <property type="molecule type" value="Genomic_DNA"/>
</dbReference>
<protein>
    <submittedName>
        <fullName evidence="2">Uncharacterized protein</fullName>
    </submittedName>
</protein>
<gene>
    <name evidence="2" type="ORF">TK0001_1976</name>
</gene>
<dbReference type="AlphaFoldDB" id="A0A2N9AMK7"/>